<dbReference type="Pfam" id="PF13467">
    <property type="entry name" value="RHH_4"/>
    <property type="match status" value="1"/>
</dbReference>
<protein>
    <recommendedName>
        <fullName evidence="1">Ribbon-helix-helix domain-containing protein</fullName>
    </recommendedName>
</protein>
<evidence type="ECO:0000313" key="3">
    <source>
        <dbReference type="Proteomes" id="UP001062901"/>
    </source>
</evidence>
<dbReference type="Proteomes" id="UP001062901">
    <property type="component" value="Unassembled WGS sequence"/>
</dbReference>
<evidence type="ECO:0000259" key="1">
    <source>
        <dbReference type="Pfam" id="PF13467"/>
    </source>
</evidence>
<reference evidence="2" key="1">
    <citation type="submission" date="2013-04" db="EMBL/GenBank/DDBJ databases">
        <title>The genome sequencing project of 58 acetic acid bacteria.</title>
        <authorList>
            <person name="Okamoto-Kainuma A."/>
            <person name="Ishikawa M."/>
            <person name="Umino S."/>
            <person name="Koizumi Y."/>
            <person name="Shiwa Y."/>
            <person name="Yoshikawa H."/>
            <person name="Matsutani M."/>
            <person name="Matsushita K."/>
        </authorList>
    </citation>
    <scope>NUCLEOTIDE SEQUENCE</scope>
    <source>
        <strain evidence="2">DSM 15669</strain>
    </source>
</reference>
<proteinExistence type="predicted"/>
<keyword evidence="3" id="KW-1185">Reference proteome</keyword>
<dbReference type="InterPro" id="IPR038268">
    <property type="entry name" value="RHH_sf"/>
</dbReference>
<name>A0ABQ0NZP3_9PROT</name>
<sequence>MCDLYSHADPALYHYRTRSLRLHGVVTTLRLEDIFWDILQTIAHDSGLTLNQAITRLIDEAIERHGSIANTASFLRVCCLRYLSENPSQKSNVPS</sequence>
<feature type="domain" description="Ribbon-helix-helix" evidence="1">
    <location>
        <begin position="16"/>
        <end position="83"/>
    </location>
</feature>
<comment type="caution">
    <text evidence="2">The sequence shown here is derived from an EMBL/GenBank/DDBJ whole genome shotgun (WGS) entry which is preliminary data.</text>
</comment>
<dbReference type="Gene3D" id="1.10.3990.20">
    <property type="entry name" value="protein bp1543"/>
    <property type="match status" value="1"/>
</dbReference>
<dbReference type="EMBL" id="BAQD01000021">
    <property type="protein sequence ID" value="GBQ07213.1"/>
    <property type="molecule type" value="Genomic_DNA"/>
</dbReference>
<gene>
    <name evidence="2" type="ORF">AA15669_1283</name>
</gene>
<dbReference type="InterPro" id="IPR027373">
    <property type="entry name" value="RHH_dom"/>
</dbReference>
<accession>A0ABQ0NZP3</accession>
<evidence type="ECO:0000313" key="2">
    <source>
        <dbReference type="EMBL" id="GBQ07213.1"/>
    </source>
</evidence>
<organism evidence="2 3">
    <name type="scientific">Saccharibacter floricola DSM 15669</name>
    <dbReference type="NCBI Taxonomy" id="1123227"/>
    <lineage>
        <taxon>Bacteria</taxon>
        <taxon>Pseudomonadati</taxon>
        <taxon>Pseudomonadota</taxon>
        <taxon>Alphaproteobacteria</taxon>
        <taxon>Acetobacterales</taxon>
        <taxon>Acetobacteraceae</taxon>
        <taxon>Saccharibacter</taxon>
    </lineage>
</organism>
<dbReference type="RefSeq" id="WP_018980562.1">
    <property type="nucleotide sequence ID" value="NZ_BAQD01000021.1"/>
</dbReference>